<dbReference type="AlphaFoldDB" id="A0A7W3IVI3"/>
<sequence>MRILDDLPGSGGPPEAPVRLRATDHTDLVLLIPYLLGYHPYESLVLSVLVANPDGGASRLGLSARLDLPPAGHPEAELAVVDTVVAVARKQRAAEVVLIAYGSDGRRCARVLDRAAFALHGTGVAVRVAIHADGTRWWSRLGDPCPPEGVGYDVGDSPLVAEAVLAGCAVRGDRAAVARSAAGPPARELPRLRRRLRALQGSLRDTTRAVEHDPAVPVGSAVARALDAMAGRRDASSGDRDVPGGPGEDDLLGLALLVAGVAGRDAALVLVDRPGARQQAELWQRVVAVSPPELAAGPLCVLAVAAWQCGDGTLARCCVDRVLESDPVHRLAGLIDAVLDQQLPPETWGRLTGSSSVPDSAGPPR</sequence>
<dbReference type="InterPro" id="IPR025447">
    <property type="entry name" value="DUF4192"/>
</dbReference>
<reference evidence="2 3" key="1">
    <citation type="submission" date="2020-07" db="EMBL/GenBank/DDBJ databases">
        <title>Sequencing the genomes of 1000 actinobacteria strains.</title>
        <authorList>
            <person name="Klenk H.-P."/>
        </authorList>
    </citation>
    <scope>NUCLEOTIDE SEQUENCE [LARGE SCALE GENOMIC DNA]</scope>
    <source>
        <strain evidence="2 3">DSM 100723</strain>
    </source>
</reference>
<proteinExistence type="predicted"/>
<gene>
    <name evidence="2" type="ORF">FHX74_003521</name>
</gene>
<evidence type="ECO:0000313" key="2">
    <source>
        <dbReference type="EMBL" id="MBA8795880.1"/>
    </source>
</evidence>
<evidence type="ECO:0008006" key="4">
    <source>
        <dbReference type="Google" id="ProtNLM"/>
    </source>
</evidence>
<evidence type="ECO:0000256" key="1">
    <source>
        <dbReference type="SAM" id="MobiDB-lite"/>
    </source>
</evidence>
<accession>A0A7W3IVI3</accession>
<name>A0A7W3IVI3_9ACTN</name>
<organism evidence="2 3">
    <name type="scientific">Microlunatus kandeliicorticis</name>
    <dbReference type="NCBI Taxonomy" id="1759536"/>
    <lineage>
        <taxon>Bacteria</taxon>
        <taxon>Bacillati</taxon>
        <taxon>Actinomycetota</taxon>
        <taxon>Actinomycetes</taxon>
        <taxon>Propionibacteriales</taxon>
        <taxon>Propionibacteriaceae</taxon>
        <taxon>Microlunatus</taxon>
    </lineage>
</organism>
<dbReference type="EMBL" id="JACGWT010000006">
    <property type="protein sequence ID" value="MBA8795880.1"/>
    <property type="molecule type" value="Genomic_DNA"/>
</dbReference>
<dbReference type="Proteomes" id="UP000523079">
    <property type="component" value="Unassembled WGS sequence"/>
</dbReference>
<comment type="caution">
    <text evidence="2">The sequence shown here is derived from an EMBL/GenBank/DDBJ whole genome shotgun (WGS) entry which is preliminary data.</text>
</comment>
<feature type="region of interest" description="Disordered" evidence="1">
    <location>
        <begin position="346"/>
        <end position="365"/>
    </location>
</feature>
<protein>
    <recommendedName>
        <fullName evidence="4">DUF4192 domain-containing protein</fullName>
    </recommendedName>
</protein>
<keyword evidence="3" id="KW-1185">Reference proteome</keyword>
<dbReference type="Pfam" id="PF13830">
    <property type="entry name" value="DUF4192"/>
    <property type="match status" value="1"/>
</dbReference>
<dbReference type="RefSeq" id="WP_182561489.1">
    <property type="nucleotide sequence ID" value="NZ_JACGWT010000006.1"/>
</dbReference>
<evidence type="ECO:0000313" key="3">
    <source>
        <dbReference type="Proteomes" id="UP000523079"/>
    </source>
</evidence>